<evidence type="ECO:0000313" key="2">
    <source>
        <dbReference type="EMBL" id="KNC77296.1"/>
    </source>
</evidence>
<reference evidence="2 3" key="1">
    <citation type="submission" date="2011-02" db="EMBL/GenBank/DDBJ databases">
        <title>The Genome Sequence of Sphaeroforma arctica JP610.</title>
        <authorList>
            <consortium name="The Broad Institute Genome Sequencing Platform"/>
            <person name="Russ C."/>
            <person name="Cuomo C."/>
            <person name="Young S.K."/>
            <person name="Zeng Q."/>
            <person name="Gargeya S."/>
            <person name="Alvarado L."/>
            <person name="Berlin A."/>
            <person name="Chapman S.B."/>
            <person name="Chen Z."/>
            <person name="Freedman E."/>
            <person name="Gellesch M."/>
            <person name="Goldberg J."/>
            <person name="Griggs A."/>
            <person name="Gujja S."/>
            <person name="Heilman E."/>
            <person name="Heiman D."/>
            <person name="Howarth C."/>
            <person name="Mehta T."/>
            <person name="Neiman D."/>
            <person name="Pearson M."/>
            <person name="Roberts A."/>
            <person name="Saif S."/>
            <person name="Shea T."/>
            <person name="Shenoy N."/>
            <person name="Sisk P."/>
            <person name="Stolte C."/>
            <person name="Sykes S."/>
            <person name="White J."/>
            <person name="Yandava C."/>
            <person name="Burger G."/>
            <person name="Gray M.W."/>
            <person name="Holland P.W.H."/>
            <person name="King N."/>
            <person name="Lang F.B.F."/>
            <person name="Roger A.J."/>
            <person name="Ruiz-Trillo I."/>
            <person name="Haas B."/>
            <person name="Nusbaum C."/>
            <person name="Birren B."/>
        </authorList>
    </citation>
    <scope>NUCLEOTIDE SEQUENCE [LARGE SCALE GENOMIC DNA]</scope>
    <source>
        <strain evidence="2 3">JP610</strain>
    </source>
</reference>
<evidence type="ECO:0000256" key="1">
    <source>
        <dbReference type="SAM" id="MobiDB-lite"/>
    </source>
</evidence>
<feature type="compositionally biased region" description="Low complexity" evidence="1">
    <location>
        <begin position="724"/>
        <end position="740"/>
    </location>
</feature>
<feature type="compositionally biased region" description="Polar residues" evidence="1">
    <location>
        <begin position="572"/>
        <end position="587"/>
    </location>
</feature>
<accession>A0A0L0FLD0</accession>
<dbReference type="Proteomes" id="UP000054560">
    <property type="component" value="Unassembled WGS sequence"/>
</dbReference>
<dbReference type="AlphaFoldDB" id="A0A0L0FLD0"/>
<dbReference type="STRING" id="667725.A0A0L0FLD0"/>
<feature type="compositionally biased region" description="Basic and acidic residues" evidence="1">
    <location>
        <begin position="712"/>
        <end position="723"/>
    </location>
</feature>
<feature type="compositionally biased region" description="Basic and acidic residues" evidence="1">
    <location>
        <begin position="561"/>
        <end position="571"/>
    </location>
</feature>
<dbReference type="EMBL" id="KQ242777">
    <property type="protein sequence ID" value="KNC77296.1"/>
    <property type="molecule type" value="Genomic_DNA"/>
</dbReference>
<dbReference type="PANTHER" id="PTHR13109">
    <property type="entry name" value="NEUROCHONDRIN"/>
    <property type="match status" value="1"/>
</dbReference>
<gene>
    <name evidence="2" type="ORF">SARC_10240</name>
</gene>
<name>A0A0L0FLD0_9EUKA</name>
<feature type="region of interest" description="Disordered" evidence="1">
    <location>
        <begin position="693"/>
        <end position="740"/>
    </location>
</feature>
<dbReference type="PANTHER" id="PTHR13109:SF7">
    <property type="entry name" value="NEUROCHONDRIN"/>
    <property type="match status" value="1"/>
</dbReference>
<keyword evidence="3" id="KW-1185">Reference proteome</keyword>
<dbReference type="GeneID" id="25910744"/>
<dbReference type="RefSeq" id="XP_014151198.1">
    <property type="nucleotide sequence ID" value="XM_014295723.1"/>
</dbReference>
<evidence type="ECO:0000313" key="3">
    <source>
        <dbReference type="Proteomes" id="UP000054560"/>
    </source>
</evidence>
<dbReference type="InterPro" id="IPR008709">
    <property type="entry name" value="Neurochondrin"/>
</dbReference>
<sequence>MALSILSIYSRVAALANSAPMLEALPLLLGLLPHSDEDLDDVDANMAGRMQDDTLECILGVVTTSAGASLLVQQYGSPLLRSIMVLAAQDITTPCVADILDRLCACEINLFTSVPASERVYIRDSFVPKLAEQFHTRQDAYKFRLCRILERMLSAFTDCHVLIGDGDVAQSVTVRHIRCGLRSLLTNKLDAANRKHALGLAAVMMRWSGGVQWIFTDPNDEVSVPVQTGDKGQDKESVGRAGVTSAAGVVLPRAKVQLSEAYSANTPHLDSGERKIFLLTLATHLACAEARLALDAFGEADVKLYDHVRAKDVKSKIYHTLLEQQNTRLALLSVCFELLETSIVTMVTNHPDDSGFDWLLVFAAKARGPITECVESVLQFLSDVYEHLQNRLKTYTDSSSSVKAKRATSSGQDGEVLRLRPSRLQPRVEKVCAAEDERVGDANSAVHDAGDNGTAVNDLTHITDRTSKVIDMGAGEPVCPVITKDACQETGTEESVPVDGVGIPASDGYTEALQLACVRVVGAYFAEETDDLQTKLQSTMPALMSLCRHGGSTGPATTRSTEQHSATDAKQDQSASSRTGVGSQARTRTGADTVADGASAMRAPDGSVDGGEWVALGMLLPMLLNVSCDTDGGGQRAFIAAEGLEVVGKGLLRVLQARKTCVDYQGSSHEGADGVQSGTTAQTVGRDIVRGHTRIGDGADTTHSPAETTNTTKERTTTTEERTSTTTSATKETTNTTDETIQTKGAARAASSHSLEHVSADGCGNGVLRGFGDIASLSFLENSVNVMLNVAVLDGAVQCFRPVYTDLARGLIESPPEELFLRVCSCALLAFIVQHTVSERNRGISATPGFQAGVVDMLQFVSATCETLLRDCISNAQPAPSQRSQTGTTVEPKDVELPLGNVGKVLVPAGYDYEGIREPWFLCMQALAGCVRVLPSAQVTAAVLETGALHTITSAVGRRSERQLKAVPDLVMACTGLAEAVATHCPAAAAAAAAAASL</sequence>
<feature type="region of interest" description="Disordered" evidence="1">
    <location>
        <begin position="546"/>
        <end position="606"/>
    </location>
</feature>
<proteinExistence type="predicted"/>
<dbReference type="Pfam" id="PF05536">
    <property type="entry name" value="Neurochondrin"/>
    <property type="match status" value="1"/>
</dbReference>
<organism evidence="2 3">
    <name type="scientific">Sphaeroforma arctica JP610</name>
    <dbReference type="NCBI Taxonomy" id="667725"/>
    <lineage>
        <taxon>Eukaryota</taxon>
        <taxon>Ichthyosporea</taxon>
        <taxon>Ichthyophonida</taxon>
        <taxon>Sphaeroforma</taxon>
    </lineage>
</organism>
<protein>
    <submittedName>
        <fullName evidence="2">Uncharacterized protein</fullName>
    </submittedName>
</protein>